<keyword evidence="1" id="KW-0812">Transmembrane</keyword>
<accession>A0A285L7C2</accession>
<keyword evidence="1" id="KW-0472">Membrane</keyword>
<evidence type="ECO:0000313" key="3">
    <source>
        <dbReference type="Proteomes" id="UP000219565"/>
    </source>
</evidence>
<dbReference type="STRING" id="1379680.GCA_001612615_01283"/>
<dbReference type="Proteomes" id="UP000219565">
    <property type="component" value="Unassembled WGS sequence"/>
</dbReference>
<protein>
    <submittedName>
        <fullName evidence="2">Uncharacterized protein</fullName>
    </submittedName>
</protein>
<reference evidence="2 3" key="1">
    <citation type="submission" date="2017-09" db="EMBL/GenBank/DDBJ databases">
        <authorList>
            <person name="Ehlers B."/>
            <person name="Leendertz F.H."/>
        </authorList>
    </citation>
    <scope>NUCLEOTIDE SEQUENCE [LARGE SCALE GENOMIC DNA]</scope>
    <source>
        <strain evidence="2 3">DSM 45537</strain>
    </source>
</reference>
<proteinExistence type="predicted"/>
<dbReference type="RefSeq" id="WP_179830789.1">
    <property type="nucleotide sequence ID" value="NZ_JAMTCV010000006.1"/>
</dbReference>
<name>A0A285L7C2_9NOCA</name>
<dbReference type="EMBL" id="OBEG01000001">
    <property type="protein sequence ID" value="SNY79957.1"/>
    <property type="molecule type" value="Genomic_DNA"/>
</dbReference>
<organism evidence="2 3">
    <name type="scientific">Nocardia amikacinitolerans</name>
    <dbReference type="NCBI Taxonomy" id="756689"/>
    <lineage>
        <taxon>Bacteria</taxon>
        <taxon>Bacillati</taxon>
        <taxon>Actinomycetota</taxon>
        <taxon>Actinomycetes</taxon>
        <taxon>Mycobacteriales</taxon>
        <taxon>Nocardiaceae</taxon>
        <taxon>Nocardia</taxon>
    </lineage>
</organism>
<gene>
    <name evidence="2" type="ORF">SAMN04244553_1777</name>
</gene>
<keyword evidence="3" id="KW-1185">Reference proteome</keyword>
<feature type="transmembrane region" description="Helical" evidence="1">
    <location>
        <begin position="18"/>
        <end position="38"/>
    </location>
</feature>
<sequence>MYPLRGCSARLEGLIETLIGGFVVLGSLGYGIVVIARVHELRRESS</sequence>
<evidence type="ECO:0000313" key="2">
    <source>
        <dbReference type="EMBL" id="SNY79957.1"/>
    </source>
</evidence>
<keyword evidence="1" id="KW-1133">Transmembrane helix</keyword>
<evidence type="ECO:0000256" key="1">
    <source>
        <dbReference type="SAM" id="Phobius"/>
    </source>
</evidence>
<dbReference type="AlphaFoldDB" id="A0A285L7C2"/>